<evidence type="ECO:0000256" key="1">
    <source>
        <dbReference type="SAM" id="MobiDB-lite"/>
    </source>
</evidence>
<dbReference type="InterPro" id="IPR012664">
    <property type="entry name" value="CHP02452"/>
</dbReference>
<proteinExistence type="predicted"/>
<feature type="region of interest" description="Disordered" evidence="1">
    <location>
        <begin position="1"/>
        <end position="32"/>
    </location>
</feature>
<dbReference type="InterPro" id="IPR019261">
    <property type="entry name" value="PARG_cat_microbial"/>
</dbReference>
<dbReference type="Pfam" id="PF10021">
    <property type="entry name" value="PARG_cat_microb"/>
    <property type="match status" value="1"/>
</dbReference>
<dbReference type="NCBIfam" id="TIGR02452">
    <property type="entry name" value="TIGR02452 family protein"/>
    <property type="match status" value="1"/>
</dbReference>
<dbReference type="Proteomes" id="UP000053599">
    <property type="component" value="Unassembled WGS sequence"/>
</dbReference>
<dbReference type="HOGENOM" id="CLU_024412_0_0_1"/>
<dbReference type="OrthoDB" id="9985428at2759"/>
<dbReference type="PANTHER" id="PTHR35596">
    <property type="entry name" value="DUF2263 DOMAIN-CONTAINING PROTEIN"/>
    <property type="match status" value="1"/>
</dbReference>
<protein>
    <recommendedName>
        <fullName evidence="2">Microbial-type PARG catalytic domain-containing protein</fullName>
    </recommendedName>
</protein>
<sequence>MPERSIKPRAYDNLPSERYQGRASFGEPPSKEKRSIWADKTLSMIATVLTGMGLSDQPDSKFFSSQLEQLKRDACPGYTLSPIQVRYGDTFTLTRQLLKVRPDYAGKVAVLNCASDTEVAGGWYFRRGTTQEDALCYSSTLWPTLARWKKKYPWRSAVNRAVNLSENPALCAGIFTPNVVIFRDELSKDCAILARREWVAVSVISVAALACPPVVRALTTRFGVESRLKLNNDARTIRERFRMILRMAAHHGKSVLVLAALGCGVWKCPPRQMAEMLKECLNEPEFQGWFQEIWIGIYDKKVCEIWGEEFGVVKDDGRITL</sequence>
<dbReference type="PANTHER" id="PTHR35596:SF1">
    <property type="entry name" value="MICROBIAL-TYPE PARG CATALYTIC DOMAIN-CONTAINING PROTEIN"/>
    <property type="match status" value="1"/>
</dbReference>
<reference evidence="3 4" key="1">
    <citation type="submission" date="2015-01" db="EMBL/GenBank/DDBJ databases">
        <title>The Genome Sequence of Exophiala sideris CBS121828.</title>
        <authorList>
            <consortium name="The Broad Institute Genomics Platform"/>
            <person name="Cuomo C."/>
            <person name="de Hoog S."/>
            <person name="Gorbushina A."/>
            <person name="Stielow B."/>
            <person name="Teixiera M."/>
            <person name="Abouelleil A."/>
            <person name="Chapman S.B."/>
            <person name="Priest M."/>
            <person name="Young S.K."/>
            <person name="Wortman J."/>
            <person name="Nusbaum C."/>
            <person name="Birren B."/>
        </authorList>
    </citation>
    <scope>NUCLEOTIDE SEQUENCE [LARGE SCALE GENOMIC DNA]</scope>
    <source>
        <strain evidence="3 4">CBS 121828</strain>
    </source>
</reference>
<gene>
    <name evidence="3" type="ORF">PV11_09028</name>
</gene>
<evidence type="ECO:0000259" key="2">
    <source>
        <dbReference type="Pfam" id="PF10021"/>
    </source>
</evidence>
<dbReference type="EMBL" id="KN846954">
    <property type="protein sequence ID" value="KIV77213.1"/>
    <property type="molecule type" value="Genomic_DNA"/>
</dbReference>
<name>A0A0D1YQD7_9EURO</name>
<evidence type="ECO:0000313" key="3">
    <source>
        <dbReference type="EMBL" id="KIV77213.1"/>
    </source>
</evidence>
<feature type="domain" description="Microbial-type PARG catalytic" evidence="2">
    <location>
        <begin position="82"/>
        <end position="184"/>
    </location>
</feature>
<dbReference type="SUPFAM" id="SSF52949">
    <property type="entry name" value="Macro domain-like"/>
    <property type="match status" value="1"/>
</dbReference>
<dbReference type="InterPro" id="IPR043472">
    <property type="entry name" value="Macro_dom-like"/>
</dbReference>
<dbReference type="AlphaFoldDB" id="A0A0D1YQD7"/>
<feature type="compositionally biased region" description="Basic and acidic residues" evidence="1">
    <location>
        <begin position="1"/>
        <end position="10"/>
    </location>
</feature>
<dbReference type="Gene3D" id="3.40.220.10">
    <property type="entry name" value="Leucine Aminopeptidase, subunit E, domain 1"/>
    <property type="match status" value="1"/>
</dbReference>
<organism evidence="3 4">
    <name type="scientific">Exophiala sideris</name>
    <dbReference type="NCBI Taxonomy" id="1016849"/>
    <lineage>
        <taxon>Eukaryota</taxon>
        <taxon>Fungi</taxon>
        <taxon>Dikarya</taxon>
        <taxon>Ascomycota</taxon>
        <taxon>Pezizomycotina</taxon>
        <taxon>Eurotiomycetes</taxon>
        <taxon>Chaetothyriomycetidae</taxon>
        <taxon>Chaetothyriales</taxon>
        <taxon>Herpotrichiellaceae</taxon>
        <taxon>Exophiala</taxon>
    </lineage>
</organism>
<dbReference type="STRING" id="1016849.A0A0D1YQD7"/>
<evidence type="ECO:0000313" key="4">
    <source>
        <dbReference type="Proteomes" id="UP000053599"/>
    </source>
</evidence>
<accession>A0A0D1YQD7</accession>